<dbReference type="KEGG" id="cgv:CGLAU_01180"/>
<organism evidence="1 2">
    <name type="scientific">Corynebacterium glaucum</name>
    <dbReference type="NCBI Taxonomy" id="187491"/>
    <lineage>
        <taxon>Bacteria</taxon>
        <taxon>Bacillati</taxon>
        <taxon>Actinomycetota</taxon>
        <taxon>Actinomycetes</taxon>
        <taxon>Mycobacteriales</taxon>
        <taxon>Corynebacteriaceae</taxon>
        <taxon>Corynebacterium</taxon>
    </lineage>
</organism>
<protein>
    <submittedName>
        <fullName evidence="1">Uncharacterized protein</fullName>
    </submittedName>
</protein>
<reference evidence="1 2" key="1">
    <citation type="submission" date="2016-12" db="EMBL/GenBank/DDBJ databases">
        <authorList>
            <person name="Song W.-J."/>
            <person name="Kurnit D.M."/>
        </authorList>
    </citation>
    <scope>NUCLEOTIDE SEQUENCE [LARGE SCALE GENOMIC DNA]</scope>
    <source>
        <strain evidence="1 2">DSM 30827</strain>
    </source>
</reference>
<name>A0A1Q2HTP9_9CORY</name>
<sequence>MDFGLQPPAGFELGHTQEYYKAKLPRFHVTDEPWGKTFTGGIVESFGQSGTVSGGFDGDVVTALAIGISEDSTLCGVPLFQPRVSDCLCAGAWFTGSPRIGRGMPRLVG</sequence>
<accession>A0A1Q2HTP9</accession>
<evidence type="ECO:0000313" key="1">
    <source>
        <dbReference type="EMBL" id="AQQ14227.1"/>
    </source>
</evidence>
<proteinExistence type="predicted"/>
<gene>
    <name evidence="1" type="ORF">CGLAU_01180</name>
</gene>
<dbReference type="Proteomes" id="UP000217209">
    <property type="component" value="Chromosome"/>
</dbReference>
<evidence type="ECO:0000313" key="2">
    <source>
        <dbReference type="Proteomes" id="UP000217209"/>
    </source>
</evidence>
<dbReference type="EMBL" id="CP019688">
    <property type="protein sequence ID" value="AQQ14227.1"/>
    <property type="molecule type" value="Genomic_DNA"/>
</dbReference>
<dbReference type="AlphaFoldDB" id="A0A1Q2HTP9"/>
<keyword evidence="2" id="KW-1185">Reference proteome</keyword>